<evidence type="ECO:0000256" key="1">
    <source>
        <dbReference type="ARBA" id="ARBA00022491"/>
    </source>
</evidence>
<keyword evidence="5" id="KW-0804">Transcription</keyword>
<proteinExistence type="inferred from homology"/>
<accession>A0A5C1Y7V1</accession>
<dbReference type="SUPFAM" id="SSF47598">
    <property type="entry name" value="Ribbon-helix-helix"/>
    <property type="match status" value="1"/>
</dbReference>
<evidence type="ECO:0000256" key="2">
    <source>
        <dbReference type="ARBA" id="ARBA00022649"/>
    </source>
</evidence>
<dbReference type="Pfam" id="PF08681">
    <property type="entry name" value="TacA1"/>
    <property type="match status" value="1"/>
</dbReference>
<protein>
    <submittedName>
        <fullName evidence="7">DUF1778 domain-containing protein</fullName>
    </submittedName>
</protein>
<evidence type="ECO:0000256" key="3">
    <source>
        <dbReference type="ARBA" id="ARBA00023015"/>
    </source>
</evidence>
<dbReference type="AlphaFoldDB" id="A0A5C1Y7V1"/>
<name>A0A5C1Y7V1_9MICO</name>
<gene>
    <name evidence="7" type="ORF">FLP23_07890</name>
</gene>
<dbReference type="EMBL" id="CP043504">
    <property type="protein sequence ID" value="QEO09931.1"/>
    <property type="molecule type" value="Genomic_DNA"/>
</dbReference>
<evidence type="ECO:0000256" key="5">
    <source>
        <dbReference type="ARBA" id="ARBA00023163"/>
    </source>
</evidence>
<dbReference type="InterPro" id="IPR010985">
    <property type="entry name" value="Ribbon_hlx_hlx"/>
</dbReference>
<keyword evidence="4" id="KW-0238">DNA-binding</keyword>
<dbReference type="PANTHER" id="PTHR35401">
    <property type="entry name" value="COPG FAMILY HELIX-TURN-HELIX PROTEIN-RELATED-RELATED"/>
    <property type="match status" value="1"/>
</dbReference>
<dbReference type="GO" id="GO:0006355">
    <property type="term" value="P:regulation of DNA-templated transcription"/>
    <property type="evidence" value="ECO:0007669"/>
    <property type="project" value="InterPro"/>
</dbReference>
<dbReference type="RefSeq" id="WP_149325349.1">
    <property type="nucleotide sequence ID" value="NZ_CP043504.1"/>
</dbReference>
<comment type="similarity">
    <text evidence="6">Belongs to the TacA antitoxin family.</text>
</comment>
<evidence type="ECO:0000256" key="4">
    <source>
        <dbReference type="ARBA" id="ARBA00023125"/>
    </source>
</evidence>
<keyword evidence="2" id="KW-1277">Toxin-antitoxin system</keyword>
<dbReference type="Proteomes" id="UP000322159">
    <property type="component" value="Chromosome"/>
</dbReference>
<dbReference type="Gene3D" id="1.20.5.780">
    <property type="entry name" value="Single helix bin"/>
    <property type="match status" value="1"/>
</dbReference>
<dbReference type="KEGG" id="lyk:FLP23_07890"/>
<evidence type="ECO:0000256" key="6">
    <source>
        <dbReference type="ARBA" id="ARBA00049988"/>
    </source>
</evidence>
<dbReference type="PANTHER" id="PTHR35401:SF1">
    <property type="entry name" value="CYTOPLASMIC PROTEIN"/>
    <property type="match status" value="1"/>
</dbReference>
<reference evidence="7 8" key="1">
    <citation type="submission" date="2019-09" db="EMBL/GenBank/DDBJ databases">
        <title>Genome sequencing of strain KACC 19322.</title>
        <authorList>
            <person name="Heo J."/>
            <person name="Kim S.-J."/>
            <person name="Kim J.-S."/>
            <person name="Hong S.-B."/>
            <person name="Kwon S.-W."/>
        </authorList>
    </citation>
    <scope>NUCLEOTIDE SEQUENCE [LARGE SCALE GENOMIC DNA]</scope>
    <source>
        <strain evidence="7 8">KACC 19322</strain>
    </source>
</reference>
<dbReference type="OrthoDB" id="574265at2"/>
<keyword evidence="3" id="KW-0805">Transcription regulation</keyword>
<keyword evidence="8" id="KW-1185">Reference proteome</keyword>
<dbReference type="GO" id="GO:0003677">
    <property type="term" value="F:DNA binding"/>
    <property type="evidence" value="ECO:0007669"/>
    <property type="project" value="UniProtKB-KW"/>
</dbReference>
<organism evidence="7 8">
    <name type="scientific">Protaetiibacter larvae</name>
    <dbReference type="NCBI Taxonomy" id="2592654"/>
    <lineage>
        <taxon>Bacteria</taxon>
        <taxon>Bacillati</taxon>
        <taxon>Actinomycetota</taxon>
        <taxon>Actinomycetes</taxon>
        <taxon>Micrococcales</taxon>
        <taxon>Microbacteriaceae</taxon>
        <taxon>Protaetiibacter</taxon>
    </lineage>
</organism>
<evidence type="ECO:0000313" key="7">
    <source>
        <dbReference type="EMBL" id="QEO09931.1"/>
    </source>
</evidence>
<evidence type="ECO:0000313" key="8">
    <source>
        <dbReference type="Proteomes" id="UP000322159"/>
    </source>
</evidence>
<sequence>MPDITTEPRSTKNQRINLRATERQEAVLRRAAEATDHSLTDFILSSAVEQAQRVLADRRWFSATEEQYAEFLRLLDEPLPSTAKFDRLFARRSRFAEAG</sequence>
<dbReference type="InterPro" id="IPR014795">
    <property type="entry name" value="TacA_1-like"/>
</dbReference>
<keyword evidence="1" id="KW-0678">Repressor</keyword>